<dbReference type="InterPro" id="IPR011005">
    <property type="entry name" value="Dihydropteroate_synth-like_sf"/>
</dbReference>
<evidence type="ECO:0000256" key="12">
    <source>
        <dbReference type="RuleBase" id="RU361205"/>
    </source>
</evidence>
<name>A0A8J6N0J9_9DELT</name>
<evidence type="ECO:0000313" key="14">
    <source>
        <dbReference type="EMBL" id="MBC8177616.1"/>
    </source>
</evidence>
<dbReference type="PROSITE" id="PS00793">
    <property type="entry name" value="DHPS_2"/>
    <property type="match status" value="1"/>
</dbReference>
<gene>
    <name evidence="14" type="primary">folP</name>
    <name evidence="14" type="ORF">H8E19_09445</name>
</gene>
<dbReference type="GO" id="GO:0005829">
    <property type="term" value="C:cytosol"/>
    <property type="evidence" value="ECO:0007669"/>
    <property type="project" value="TreeGrafter"/>
</dbReference>
<sequence length="283" mass="30763">MGFTLSWKAHRLDLSIRTHVMGVLNITPDSFSDGGHYFEADRAVEHALLMDRDGADIIDIGGESTRPYSKKISIAEEIDRVIPVIEALQGEISAPISIDTCKSTVAEEALKAGASIINDISALRFDPEMAQIAAQAGVPVILMHMKGTPGDMQKNPVYDDLINEILDFLKDAVDRAEAAGISRKLTVVDPGIGFGKTFDHNLKIIRDLSRFKSLERPVLLGPSNKAFIGHILDREPHERDTGSMAAVAAGVMNGAHIIRAHNVKKAVETVRIIDAVKRGRTAD</sequence>
<dbReference type="GO" id="GO:0046872">
    <property type="term" value="F:metal ion binding"/>
    <property type="evidence" value="ECO:0007669"/>
    <property type="project" value="UniProtKB-KW"/>
</dbReference>
<evidence type="ECO:0000256" key="11">
    <source>
        <dbReference type="ARBA" id="ARBA00030193"/>
    </source>
</evidence>
<dbReference type="SUPFAM" id="SSF51717">
    <property type="entry name" value="Dihydropteroate synthetase-like"/>
    <property type="match status" value="1"/>
</dbReference>
<dbReference type="FunFam" id="3.20.20.20:FF:000006">
    <property type="entry name" value="Dihydropteroate synthase"/>
    <property type="match status" value="1"/>
</dbReference>
<comment type="pathway">
    <text evidence="3 12">Cofactor biosynthesis; tetrahydrofolate biosynthesis; 7,8-dihydrofolate from 2-amino-4-hydroxy-6-hydroxymethyl-7,8-dihydropteridine diphosphate and 4-aminobenzoate: step 1/2.</text>
</comment>
<evidence type="ECO:0000256" key="3">
    <source>
        <dbReference type="ARBA" id="ARBA00004763"/>
    </source>
</evidence>
<comment type="catalytic activity">
    <reaction evidence="1">
        <text>(7,8-dihydropterin-6-yl)methyl diphosphate + 4-aminobenzoate = 7,8-dihydropteroate + diphosphate</text>
        <dbReference type="Rhea" id="RHEA:19949"/>
        <dbReference type="ChEBI" id="CHEBI:17836"/>
        <dbReference type="ChEBI" id="CHEBI:17839"/>
        <dbReference type="ChEBI" id="CHEBI:33019"/>
        <dbReference type="ChEBI" id="CHEBI:72950"/>
        <dbReference type="EC" id="2.5.1.15"/>
    </reaction>
</comment>
<evidence type="ECO:0000259" key="13">
    <source>
        <dbReference type="PROSITE" id="PS50972"/>
    </source>
</evidence>
<dbReference type="PANTHER" id="PTHR20941">
    <property type="entry name" value="FOLATE SYNTHESIS PROTEINS"/>
    <property type="match status" value="1"/>
</dbReference>
<comment type="similarity">
    <text evidence="4 12">Belongs to the DHPS family.</text>
</comment>
<dbReference type="GO" id="GO:0004156">
    <property type="term" value="F:dihydropteroate synthase activity"/>
    <property type="evidence" value="ECO:0007669"/>
    <property type="project" value="UniProtKB-EC"/>
</dbReference>
<comment type="cofactor">
    <cofactor evidence="2 12">
        <name>Mg(2+)</name>
        <dbReference type="ChEBI" id="CHEBI:18420"/>
    </cofactor>
</comment>
<keyword evidence="10 12" id="KW-0289">Folate biosynthesis</keyword>
<dbReference type="NCBIfam" id="TIGR01496">
    <property type="entry name" value="DHPS"/>
    <property type="match status" value="1"/>
</dbReference>
<dbReference type="InterPro" id="IPR045031">
    <property type="entry name" value="DHP_synth-like"/>
</dbReference>
<dbReference type="AlphaFoldDB" id="A0A8J6N0J9"/>
<dbReference type="Proteomes" id="UP000650524">
    <property type="component" value="Unassembled WGS sequence"/>
</dbReference>
<keyword evidence="7 12" id="KW-0808">Transferase</keyword>
<evidence type="ECO:0000256" key="1">
    <source>
        <dbReference type="ARBA" id="ARBA00000012"/>
    </source>
</evidence>
<dbReference type="CDD" id="cd00739">
    <property type="entry name" value="DHPS"/>
    <property type="match status" value="1"/>
</dbReference>
<evidence type="ECO:0000256" key="2">
    <source>
        <dbReference type="ARBA" id="ARBA00001946"/>
    </source>
</evidence>
<dbReference type="PROSITE" id="PS00792">
    <property type="entry name" value="DHPS_1"/>
    <property type="match status" value="1"/>
</dbReference>
<evidence type="ECO:0000256" key="10">
    <source>
        <dbReference type="ARBA" id="ARBA00022909"/>
    </source>
</evidence>
<evidence type="ECO:0000256" key="6">
    <source>
        <dbReference type="ARBA" id="ARBA00016919"/>
    </source>
</evidence>
<dbReference type="UniPathway" id="UPA00077">
    <property type="reaction ID" value="UER00156"/>
</dbReference>
<dbReference type="GO" id="GO:0046654">
    <property type="term" value="P:tetrahydrofolate biosynthetic process"/>
    <property type="evidence" value="ECO:0007669"/>
    <property type="project" value="UniProtKB-UniPathway"/>
</dbReference>
<dbReference type="Gene3D" id="3.20.20.20">
    <property type="entry name" value="Dihydropteroate synthase-like"/>
    <property type="match status" value="1"/>
</dbReference>
<organism evidence="14 15">
    <name type="scientific">Candidatus Desulfacyla euxinica</name>
    <dbReference type="NCBI Taxonomy" id="2841693"/>
    <lineage>
        <taxon>Bacteria</taxon>
        <taxon>Deltaproteobacteria</taxon>
        <taxon>Candidatus Desulfacyla</taxon>
    </lineage>
</organism>
<dbReference type="InterPro" id="IPR006390">
    <property type="entry name" value="DHP_synth_dom"/>
</dbReference>
<dbReference type="Pfam" id="PF00809">
    <property type="entry name" value="Pterin_bind"/>
    <property type="match status" value="1"/>
</dbReference>
<evidence type="ECO:0000256" key="9">
    <source>
        <dbReference type="ARBA" id="ARBA00022842"/>
    </source>
</evidence>
<protein>
    <recommendedName>
        <fullName evidence="6 12">Dihydropteroate synthase</fullName>
        <shortName evidence="12">DHPS</shortName>
        <ecNumber evidence="5 12">2.5.1.15</ecNumber>
    </recommendedName>
    <alternativeName>
        <fullName evidence="11 12">Dihydropteroate pyrophosphorylase</fullName>
    </alternativeName>
</protein>
<keyword evidence="9 12" id="KW-0460">Magnesium</keyword>
<evidence type="ECO:0000256" key="8">
    <source>
        <dbReference type="ARBA" id="ARBA00022723"/>
    </source>
</evidence>
<keyword evidence="8 12" id="KW-0479">Metal-binding</keyword>
<comment type="function">
    <text evidence="12">Catalyzes the condensation of para-aminobenzoate (pABA) with 6-hydroxymethyl-7,8-dihydropterin diphosphate (DHPt-PP) to form 7,8-dihydropteroate (H2Pte), the immediate precursor of folate derivatives.</text>
</comment>
<comment type="caution">
    <text evidence="14">The sequence shown here is derived from an EMBL/GenBank/DDBJ whole genome shotgun (WGS) entry which is preliminary data.</text>
</comment>
<dbReference type="PANTHER" id="PTHR20941:SF1">
    <property type="entry name" value="FOLIC ACID SYNTHESIS PROTEIN FOL1"/>
    <property type="match status" value="1"/>
</dbReference>
<reference evidence="14 15" key="1">
    <citation type="submission" date="2020-08" db="EMBL/GenBank/DDBJ databases">
        <title>Bridging the membrane lipid divide: bacteria of the FCB group superphylum have the potential to synthesize archaeal ether lipids.</title>
        <authorList>
            <person name="Villanueva L."/>
            <person name="Von Meijenfeldt F.A.B."/>
            <person name="Westbye A.B."/>
            <person name="Yadav S."/>
            <person name="Hopmans E.C."/>
            <person name="Dutilh B.E."/>
            <person name="Sinninghe Damste J.S."/>
        </authorList>
    </citation>
    <scope>NUCLEOTIDE SEQUENCE [LARGE SCALE GENOMIC DNA]</scope>
    <source>
        <strain evidence="14">NIOZ-UU27</strain>
    </source>
</reference>
<evidence type="ECO:0000256" key="7">
    <source>
        <dbReference type="ARBA" id="ARBA00022679"/>
    </source>
</evidence>
<dbReference type="EMBL" id="JACNJD010000220">
    <property type="protein sequence ID" value="MBC8177616.1"/>
    <property type="molecule type" value="Genomic_DNA"/>
</dbReference>
<dbReference type="InterPro" id="IPR000489">
    <property type="entry name" value="Pterin-binding_dom"/>
</dbReference>
<dbReference type="GO" id="GO:0046656">
    <property type="term" value="P:folic acid biosynthetic process"/>
    <property type="evidence" value="ECO:0007669"/>
    <property type="project" value="UniProtKB-KW"/>
</dbReference>
<proteinExistence type="inferred from homology"/>
<evidence type="ECO:0000313" key="15">
    <source>
        <dbReference type="Proteomes" id="UP000650524"/>
    </source>
</evidence>
<accession>A0A8J6N0J9</accession>
<dbReference type="EC" id="2.5.1.15" evidence="5 12"/>
<evidence type="ECO:0000256" key="5">
    <source>
        <dbReference type="ARBA" id="ARBA00012458"/>
    </source>
</evidence>
<dbReference type="PROSITE" id="PS50972">
    <property type="entry name" value="PTERIN_BINDING"/>
    <property type="match status" value="1"/>
</dbReference>
<feature type="domain" description="Pterin-binding" evidence="13">
    <location>
        <begin position="18"/>
        <end position="271"/>
    </location>
</feature>
<evidence type="ECO:0000256" key="4">
    <source>
        <dbReference type="ARBA" id="ARBA00009503"/>
    </source>
</evidence>